<comment type="caution">
    <text evidence="1">The sequence shown here is derived from an EMBL/GenBank/DDBJ whole genome shotgun (WGS) entry which is preliminary data.</text>
</comment>
<gene>
    <name evidence="1" type="ORF">H8K33_06995</name>
</gene>
<dbReference type="EMBL" id="JACOFU010000002">
    <property type="protein sequence ID" value="MBC3831248.1"/>
    <property type="molecule type" value="Genomic_DNA"/>
</dbReference>
<dbReference type="Proteomes" id="UP000643610">
    <property type="component" value="Unassembled WGS sequence"/>
</dbReference>
<sequence>MLTPPIFVDVDYAKLLTLRHLARITPFIEISEIEQQTFLFLKLNLVLGQKTNTENAWENLHQKRQRLNII</sequence>
<evidence type="ECO:0000313" key="1">
    <source>
        <dbReference type="EMBL" id="MBC3831248.1"/>
    </source>
</evidence>
<name>A0ABR6XPD6_9BURK</name>
<reference evidence="1 2" key="1">
    <citation type="submission" date="2020-08" db="EMBL/GenBank/DDBJ databases">
        <title>Novel species isolated from subtropical streams in China.</title>
        <authorList>
            <person name="Lu H."/>
        </authorList>
    </citation>
    <scope>NUCLEOTIDE SEQUENCE [LARGE SCALE GENOMIC DNA]</scope>
    <source>
        <strain evidence="1 2">KCTC 52442</strain>
    </source>
</reference>
<accession>A0ABR6XPD6</accession>
<dbReference type="RefSeq" id="WP_186890261.1">
    <property type="nucleotide sequence ID" value="NZ_JACOFU010000002.1"/>
</dbReference>
<proteinExistence type="predicted"/>
<protein>
    <submittedName>
        <fullName evidence="1">Uncharacterized protein</fullName>
    </submittedName>
</protein>
<organism evidence="1 2">
    <name type="scientific">Undibacterium amnicola</name>
    <dbReference type="NCBI Taxonomy" id="1834038"/>
    <lineage>
        <taxon>Bacteria</taxon>
        <taxon>Pseudomonadati</taxon>
        <taxon>Pseudomonadota</taxon>
        <taxon>Betaproteobacteria</taxon>
        <taxon>Burkholderiales</taxon>
        <taxon>Oxalobacteraceae</taxon>
        <taxon>Undibacterium</taxon>
    </lineage>
</organism>
<keyword evidence="2" id="KW-1185">Reference proteome</keyword>
<evidence type="ECO:0000313" key="2">
    <source>
        <dbReference type="Proteomes" id="UP000643610"/>
    </source>
</evidence>